<dbReference type="Gene3D" id="3.20.20.80">
    <property type="entry name" value="Glycosidases"/>
    <property type="match status" value="1"/>
</dbReference>
<evidence type="ECO:0008006" key="3">
    <source>
        <dbReference type="Google" id="ProtNLM"/>
    </source>
</evidence>
<evidence type="ECO:0000313" key="1">
    <source>
        <dbReference type="EMBL" id="PQJ29055.1"/>
    </source>
</evidence>
<accession>A0A2S7U238</accession>
<organism evidence="1 2">
    <name type="scientific">Rubritalea profundi</name>
    <dbReference type="NCBI Taxonomy" id="1658618"/>
    <lineage>
        <taxon>Bacteria</taxon>
        <taxon>Pseudomonadati</taxon>
        <taxon>Verrucomicrobiota</taxon>
        <taxon>Verrucomicrobiia</taxon>
        <taxon>Verrucomicrobiales</taxon>
        <taxon>Rubritaleaceae</taxon>
        <taxon>Rubritalea</taxon>
    </lineage>
</organism>
<sequence length="408" mass="44810">MYQELRYSQSSWSRGLKAPRSVAAVSNRPAQLPAKITLENLDIQYLCNVTLTPRNATVSVAQNNPSEAADSQRSVLTSKLPNAIQARHPHTTLADRALHRPIPISKILCRIGIIGVSGSFSLSIYSKRARNHNLYVQVVLDGWPWTTYYRDIALADLRDIEGNNRENMTPGSIAAKTDYLERVVQAVKNAGLATTIFSYEISNEPCSWTNAKPFSVTTGIFKTAAGTYDMSSAASRQACADDNLVLALSTWRDAVKRIDPDTLVNVGLFSYAAVKKAGMATNGLLPIGTKDVRWPGRMKNVVSVTDFGDLHMYVQSTGTTVAQHMESQEWSMIQNKNTKPFISGEFGAHRISYPDDATAAAALYDWRQDMLDTGFAGALLFTWDTLNHSRWTAVEGNGAVNKALKPCG</sequence>
<dbReference type="Proteomes" id="UP000239907">
    <property type="component" value="Unassembled WGS sequence"/>
</dbReference>
<comment type="caution">
    <text evidence="1">The sequence shown here is derived from an EMBL/GenBank/DDBJ whole genome shotgun (WGS) entry which is preliminary data.</text>
</comment>
<evidence type="ECO:0000313" key="2">
    <source>
        <dbReference type="Proteomes" id="UP000239907"/>
    </source>
</evidence>
<dbReference type="EMBL" id="MQWA01000001">
    <property type="protein sequence ID" value="PQJ29055.1"/>
    <property type="molecule type" value="Genomic_DNA"/>
</dbReference>
<reference evidence="1 2" key="1">
    <citation type="submission" date="2016-12" db="EMBL/GenBank/DDBJ databases">
        <title>Study of bacterial adaptation to deep sea.</title>
        <authorList>
            <person name="Song J."/>
            <person name="Yoshizawa S."/>
            <person name="Kogure K."/>
        </authorList>
    </citation>
    <scope>NUCLEOTIDE SEQUENCE [LARGE SCALE GENOMIC DNA]</scope>
    <source>
        <strain evidence="1 2">SAORIC-165</strain>
    </source>
</reference>
<protein>
    <recommendedName>
        <fullName evidence="3">Glycoside hydrolase family 5 domain-containing protein</fullName>
    </recommendedName>
</protein>
<dbReference type="InterPro" id="IPR017853">
    <property type="entry name" value="GH"/>
</dbReference>
<keyword evidence="2" id="KW-1185">Reference proteome</keyword>
<dbReference type="AlphaFoldDB" id="A0A2S7U238"/>
<gene>
    <name evidence="1" type="ORF">BSZ32_11510</name>
</gene>
<name>A0A2S7U238_9BACT</name>
<dbReference type="RefSeq" id="WP_105043548.1">
    <property type="nucleotide sequence ID" value="NZ_MQWA01000001.1"/>
</dbReference>
<proteinExistence type="predicted"/>
<dbReference type="OrthoDB" id="5168682at2"/>
<dbReference type="SUPFAM" id="SSF51445">
    <property type="entry name" value="(Trans)glycosidases"/>
    <property type="match status" value="1"/>
</dbReference>